<dbReference type="InterPro" id="IPR002168">
    <property type="entry name" value="Lipase_GDXG_HIS_AS"/>
</dbReference>
<evidence type="ECO:0000256" key="2">
    <source>
        <dbReference type="SAM" id="MobiDB-lite"/>
    </source>
</evidence>
<organism evidence="4 5">
    <name type="scientific">Setaria italica</name>
    <name type="common">Foxtail millet</name>
    <name type="synonym">Panicum italicum</name>
    <dbReference type="NCBI Taxonomy" id="4555"/>
    <lineage>
        <taxon>Eukaryota</taxon>
        <taxon>Viridiplantae</taxon>
        <taxon>Streptophyta</taxon>
        <taxon>Embryophyta</taxon>
        <taxon>Tracheophyta</taxon>
        <taxon>Spermatophyta</taxon>
        <taxon>Magnoliopsida</taxon>
        <taxon>Liliopsida</taxon>
        <taxon>Poales</taxon>
        <taxon>Poaceae</taxon>
        <taxon>PACMAD clade</taxon>
        <taxon>Panicoideae</taxon>
        <taxon>Panicodae</taxon>
        <taxon>Paniceae</taxon>
        <taxon>Cenchrinae</taxon>
        <taxon>Setaria</taxon>
    </lineage>
</organism>
<evidence type="ECO:0000256" key="1">
    <source>
        <dbReference type="ARBA" id="ARBA00010515"/>
    </source>
</evidence>
<dbReference type="EMBL" id="CM003532">
    <property type="protein sequence ID" value="RCV27651.1"/>
    <property type="molecule type" value="Genomic_DNA"/>
</dbReference>
<evidence type="ECO:0000313" key="3">
    <source>
        <dbReference type="EMBL" id="RCV27651.1"/>
    </source>
</evidence>
<name>K3XL25_SETIT</name>
<feature type="compositionally biased region" description="Basic and acidic residues" evidence="2">
    <location>
        <begin position="232"/>
        <end position="242"/>
    </location>
</feature>
<dbReference type="EMBL" id="AGNK02003329">
    <property type="status" value="NOT_ANNOTATED_CDS"/>
    <property type="molecule type" value="Genomic_DNA"/>
</dbReference>
<feature type="region of interest" description="Disordered" evidence="2">
    <location>
        <begin position="1"/>
        <end position="22"/>
    </location>
</feature>
<evidence type="ECO:0008006" key="6">
    <source>
        <dbReference type="Google" id="ProtNLM"/>
    </source>
</evidence>
<evidence type="ECO:0000313" key="4">
    <source>
        <dbReference type="EnsemblPlants" id="KQL07253"/>
    </source>
</evidence>
<protein>
    <recommendedName>
        <fullName evidence="6">Alpha/beta hydrolase fold-3 domain-containing protein</fullName>
    </recommendedName>
</protein>
<keyword evidence="5" id="KW-1185">Reference proteome</keyword>
<dbReference type="HOGENOM" id="CLU_1067134_0_0_1"/>
<reference evidence="3 5" key="1">
    <citation type="journal article" date="2012" name="Nat. Biotechnol.">
        <title>Reference genome sequence of the model plant Setaria.</title>
        <authorList>
            <person name="Bennetzen J.L."/>
            <person name="Schmutz J."/>
            <person name="Wang H."/>
            <person name="Percifield R."/>
            <person name="Hawkins J."/>
            <person name="Pontaroli A.C."/>
            <person name="Estep M."/>
            <person name="Feng L."/>
            <person name="Vaughn J.N."/>
            <person name="Grimwood J."/>
            <person name="Jenkins J."/>
            <person name="Barry K."/>
            <person name="Lindquist E."/>
            <person name="Hellsten U."/>
            <person name="Deshpande S."/>
            <person name="Wang X."/>
            <person name="Wu X."/>
            <person name="Mitros T."/>
            <person name="Triplett J."/>
            <person name="Yang X."/>
            <person name="Ye C.Y."/>
            <person name="Mauro-Herrera M."/>
            <person name="Wang L."/>
            <person name="Li P."/>
            <person name="Sharma M."/>
            <person name="Sharma R."/>
            <person name="Ronald P.C."/>
            <person name="Panaud O."/>
            <person name="Kellogg E.A."/>
            <person name="Brutnell T.P."/>
            <person name="Doust A.N."/>
            <person name="Tuskan G.A."/>
            <person name="Rokhsar D."/>
            <person name="Devos K.M."/>
        </authorList>
    </citation>
    <scope>NUCLEOTIDE SEQUENCE [LARGE SCALE GENOMIC DNA]</scope>
    <source>
        <strain evidence="5">cv. Yugu1</strain>
        <strain evidence="3">Yugu1</strain>
    </source>
</reference>
<dbReference type="AlphaFoldDB" id="K3XL25"/>
<sequence>MAAARRGDAHRPCQRSSRPHSSADAVPLWAEARILNHAIRCSCSVILLPRQICSARWERRVFRCGELHPQPPDELAARLPRAAPASGPKMMRSSPLAPLRRRARSGPPRVQAASPAIAGTATNGGGRSSSKLPVMVAFHGGGFCTNSYATRCDSLGERGELRDGARVVWCGGGRQTAAEREADSLGERRRSLSGEAKAAANSGREPKCSERGRRKRSGGAGEAAQVDACATAERRGGGKSEGRGVGTVNDMDPPVGVVYNN</sequence>
<feature type="region of interest" description="Disordered" evidence="2">
    <location>
        <begin position="174"/>
        <end position="261"/>
    </location>
</feature>
<feature type="compositionally biased region" description="Basic and acidic residues" evidence="2">
    <location>
        <begin position="1"/>
        <end position="11"/>
    </location>
</feature>
<dbReference type="Gramene" id="KQL07253">
    <property type="protein sequence ID" value="KQL07253"/>
    <property type="gene ID" value="SETIT_002598mg"/>
</dbReference>
<reference evidence="4" key="3">
    <citation type="submission" date="2018-08" db="UniProtKB">
        <authorList>
            <consortium name="EnsemblPlants"/>
        </authorList>
    </citation>
    <scope>IDENTIFICATION</scope>
    <source>
        <strain evidence="4">Yugu1</strain>
    </source>
</reference>
<dbReference type="SUPFAM" id="SSF53474">
    <property type="entry name" value="alpha/beta-Hydrolases"/>
    <property type="match status" value="1"/>
</dbReference>
<evidence type="ECO:0000313" key="5">
    <source>
        <dbReference type="Proteomes" id="UP000004995"/>
    </source>
</evidence>
<proteinExistence type="inferred from homology"/>
<comment type="similarity">
    <text evidence="1">Belongs to the 'GDXG' lipolytic enzyme family.</text>
</comment>
<feature type="compositionally biased region" description="Basic and acidic residues" evidence="2">
    <location>
        <begin position="177"/>
        <end position="192"/>
    </location>
</feature>
<reference evidence="3" key="2">
    <citation type="submission" date="2015-07" db="EMBL/GenBank/DDBJ databases">
        <authorList>
            <person name="Noorani M."/>
        </authorList>
    </citation>
    <scope>NUCLEOTIDE SEQUENCE</scope>
    <source>
        <strain evidence="3">Yugu1</strain>
    </source>
</reference>
<dbReference type="Proteomes" id="UP000004995">
    <property type="component" value="Unassembled WGS sequence"/>
</dbReference>
<dbReference type="GO" id="GO:0016787">
    <property type="term" value="F:hydrolase activity"/>
    <property type="evidence" value="ECO:0007669"/>
    <property type="project" value="InterPro"/>
</dbReference>
<dbReference type="InterPro" id="IPR029058">
    <property type="entry name" value="AB_hydrolase_fold"/>
</dbReference>
<dbReference type="EnsemblPlants" id="KQL07253">
    <property type="protein sequence ID" value="KQL07253"/>
    <property type="gene ID" value="SETIT_002598mg"/>
</dbReference>
<accession>K3XL25</accession>
<feature type="region of interest" description="Disordered" evidence="2">
    <location>
        <begin position="82"/>
        <end position="129"/>
    </location>
</feature>
<dbReference type="PROSITE" id="PS01173">
    <property type="entry name" value="LIPASE_GDXG_HIS"/>
    <property type="match status" value="1"/>
</dbReference>
<gene>
    <name evidence="3" type="ORF">SETIT_5G341400v2</name>
</gene>